<evidence type="ECO:0000256" key="2">
    <source>
        <dbReference type="ARBA" id="ARBA00023125"/>
    </source>
</evidence>
<dbReference type="InterPro" id="IPR018060">
    <property type="entry name" value="HTH_AraC"/>
</dbReference>
<dbReference type="PANTHER" id="PTHR46796">
    <property type="entry name" value="HTH-TYPE TRANSCRIPTIONAL ACTIVATOR RHAS-RELATED"/>
    <property type="match status" value="1"/>
</dbReference>
<dbReference type="SUPFAM" id="SSF46689">
    <property type="entry name" value="Homeodomain-like"/>
    <property type="match status" value="1"/>
</dbReference>
<sequence>MDTVSHFRHTLVDPVKAVAQAHTISPRTVQLRFQQQLGYSAKAMMRFVRFKKVVAHLLENPAAPPDWSDLVLNYGYHDQPHLIRDFQFYTGLSPSAFMMQVKQQALCISQPGKFY</sequence>
<dbReference type="EMBL" id="WELI01000014">
    <property type="protein sequence ID" value="KAB7726692.1"/>
    <property type="molecule type" value="Genomic_DNA"/>
</dbReference>
<keyword evidence="2" id="KW-0238">DNA-binding</keyword>
<name>A0A7J5TSW7_9BACT</name>
<dbReference type="PROSITE" id="PS01124">
    <property type="entry name" value="HTH_ARAC_FAMILY_2"/>
    <property type="match status" value="1"/>
</dbReference>
<dbReference type="GO" id="GO:0043565">
    <property type="term" value="F:sequence-specific DNA binding"/>
    <property type="evidence" value="ECO:0007669"/>
    <property type="project" value="InterPro"/>
</dbReference>
<evidence type="ECO:0000259" key="4">
    <source>
        <dbReference type="PROSITE" id="PS01124"/>
    </source>
</evidence>
<evidence type="ECO:0000256" key="1">
    <source>
        <dbReference type="ARBA" id="ARBA00023015"/>
    </source>
</evidence>
<evidence type="ECO:0000256" key="3">
    <source>
        <dbReference type="ARBA" id="ARBA00023163"/>
    </source>
</evidence>
<comment type="caution">
    <text evidence="5">The sequence shown here is derived from an EMBL/GenBank/DDBJ whole genome shotgun (WGS) entry which is preliminary data.</text>
</comment>
<keyword evidence="6" id="KW-1185">Reference proteome</keyword>
<dbReference type="SMART" id="SM00342">
    <property type="entry name" value="HTH_ARAC"/>
    <property type="match status" value="1"/>
</dbReference>
<feature type="domain" description="HTH araC/xylS-type" evidence="4">
    <location>
        <begin position="15"/>
        <end position="100"/>
    </location>
</feature>
<evidence type="ECO:0000313" key="5">
    <source>
        <dbReference type="EMBL" id="KAB7726692.1"/>
    </source>
</evidence>
<keyword evidence="1" id="KW-0805">Transcription regulation</keyword>
<gene>
    <name evidence="5" type="ORF">F5984_23995</name>
</gene>
<keyword evidence="3" id="KW-0804">Transcription</keyword>
<organism evidence="5 6">
    <name type="scientific">Rudanella paleaurantiibacter</name>
    <dbReference type="NCBI Taxonomy" id="2614655"/>
    <lineage>
        <taxon>Bacteria</taxon>
        <taxon>Pseudomonadati</taxon>
        <taxon>Bacteroidota</taxon>
        <taxon>Cytophagia</taxon>
        <taxon>Cytophagales</taxon>
        <taxon>Cytophagaceae</taxon>
        <taxon>Rudanella</taxon>
    </lineage>
</organism>
<protein>
    <submittedName>
        <fullName evidence="5">Helix-turn-helix domain-containing protein</fullName>
    </submittedName>
</protein>
<dbReference type="GO" id="GO:0003700">
    <property type="term" value="F:DNA-binding transcription factor activity"/>
    <property type="evidence" value="ECO:0007669"/>
    <property type="project" value="InterPro"/>
</dbReference>
<evidence type="ECO:0000313" key="6">
    <source>
        <dbReference type="Proteomes" id="UP000488299"/>
    </source>
</evidence>
<dbReference type="AlphaFoldDB" id="A0A7J5TSW7"/>
<dbReference type="Pfam" id="PF12833">
    <property type="entry name" value="HTH_18"/>
    <property type="match status" value="1"/>
</dbReference>
<accession>A0A7J5TSW7</accession>
<dbReference type="Proteomes" id="UP000488299">
    <property type="component" value="Unassembled WGS sequence"/>
</dbReference>
<reference evidence="5 6" key="1">
    <citation type="submission" date="2019-10" db="EMBL/GenBank/DDBJ databases">
        <title>Rudanella paleaurantiibacter sp. nov., isolated from sludge.</title>
        <authorList>
            <person name="Xu S.Q."/>
        </authorList>
    </citation>
    <scope>NUCLEOTIDE SEQUENCE [LARGE SCALE GENOMIC DNA]</scope>
    <source>
        <strain evidence="5 6">HX-22-17</strain>
    </source>
</reference>
<proteinExistence type="predicted"/>
<dbReference type="Gene3D" id="1.10.10.60">
    <property type="entry name" value="Homeodomain-like"/>
    <property type="match status" value="1"/>
</dbReference>
<dbReference type="InterPro" id="IPR009057">
    <property type="entry name" value="Homeodomain-like_sf"/>
</dbReference>
<dbReference type="InterPro" id="IPR050204">
    <property type="entry name" value="AraC_XylS_family_regulators"/>
</dbReference>